<feature type="region of interest" description="Disordered" evidence="1">
    <location>
        <begin position="97"/>
        <end position="120"/>
    </location>
</feature>
<dbReference type="PANTHER" id="PTHR37490:SF2">
    <property type="match status" value="1"/>
</dbReference>
<proteinExistence type="predicted"/>
<accession>A0A7S1N5T0</accession>
<sequence length="396" mass="45137">MGEWHPAGKLLCMIWFLGIVAWSMWPHRGQSLRTLQVEASLNSVRTADTDEQGDTAAGKALDVQVPRDELREHLSPRYLTPTSAVVKLKMTAHHTANNASAYPGTGTGDTVPPPPSEGPQLPFEYPRVGPITWASHKVIVPAVFHEFDQQFPEWALNSTPDSGRTLFVYQRTNPNAPRYSYNYGFEAGVYFQFIVDHYDNLPNLTIFCHAKPLPHNPDWLQWVDCLRDDVDYANLSPCFIRRRGMKGWNMMKVGLWVERCWRDFLGVFNLSHLIPPRKEPIVGFYCCAHFAVSRRQLHRWPKSMYIQALKMMGQPPNTCTEGDLRAKELYTATTRRPVFRGPEHPSIGKHTSAGALEHLQHVVFAGQPLQSQQYTQKEWCHQFKAACPRSPCRGSE</sequence>
<reference evidence="3" key="1">
    <citation type="submission" date="2021-01" db="EMBL/GenBank/DDBJ databases">
        <authorList>
            <person name="Corre E."/>
            <person name="Pelletier E."/>
            <person name="Niang G."/>
            <person name="Scheremetjew M."/>
            <person name="Finn R."/>
            <person name="Kale V."/>
            <person name="Holt S."/>
            <person name="Cochrane G."/>
            <person name="Meng A."/>
            <person name="Brown T."/>
            <person name="Cohen L."/>
        </authorList>
    </citation>
    <scope>NUCLEOTIDE SEQUENCE</scope>
    <source>
        <strain evidence="3">NIES-381</strain>
    </source>
</reference>
<keyword evidence="2" id="KW-0812">Transmembrane</keyword>
<name>A0A7S1N5T0_9EUGL</name>
<dbReference type="AlphaFoldDB" id="A0A7S1N5T0"/>
<keyword evidence="2" id="KW-1133">Transmembrane helix</keyword>
<evidence type="ECO:0000313" key="3">
    <source>
        <dbReference type="EMBL" id="CAD8999431.1"/>
    </source>
</evidence>
<organism evidence="3">
    <name type="scientific">Eutreptiella gymnastica</name>
    <dbReference type="NCBI Taxonomy" id="73025"/>
    <lineage>
        <taxon>Eukaryota</taxon>
        <taxon>Discoba</taxon>
        <taxon>Euglenozoa</taxon>
        <taxon>Euglenida</taxon>
        <taxon>Spirocuta</taxon>
        <taxon>Euglenophyceae</taxon>
        <taxon>Eutreptiales</taxon>
        <taxon>Eutreptiaceae</taxon>
        <taxon>Eutreptiella</taxon>
    </lineage>
</organism>
<dbReference type="InterPro" id="IPR021838">
    <property type="entry name" value="DUF3431"/>
</dbReference>
<gene>
    <name evidence="3" type="ORF">EGYM00392_LOCUS10503</name>
</gene>
<keyword evidence="2" id="KW-0472">Membrane</keyword>
<dbReference type="EMBL" id="HBGA01028335">
    <property type="protein sequence ID" value="CAD8999431.1"/>
    <property type="molecule type" value="Transcribed_RNA"/>
</dbReference>
<protein>
    <submittedName>
        <fullName evidence="3">Uncharacterized protein</fullName>
    </submittedName>
</protein>
<dbReference type="PANTHER" id="PTHR37490">
    <property type="entry name" value="EXPRESSED PROTEIN"/>
    <property type="match status" value="1"/>
</dbReference>
<dbReference type="Pfam" id="PF11913">
    <property type="entry name" value="DUF3431"/>
    <property type="match status" value="1"/>
</dbReference>
<evidence type="ECO:0000256" key="2">
    <source>
        <dbReference type="SAM" id="Phobius"/>
    </source>
</evidence>
<feature type="transmembrane region" description="Helical" evidence="2">
    <location>
        <begin position="6"/>
        <end position="25"/>
    </location>
</feature>
<evidence type="ECO:0000256" key="1">
    <source>
        <dbReference type="SAM" id="MobiDB-lite"/>
    </source>
</evidence>